<feature type="domain" description="HIRAN" evidence="3">
    <location>
        <begin position="32"/>
        <end position="132"/>
    </location>
</feature>
<name>C5AYJ8_METEA</name>
<dbReference type="HOGENOM" id="CLU_989734_0_0_5"/>
<keyword evidence="2" id="KW-0378">Hydrolase</keyword>
<keyword evidence="5" id="KW-1185">Reference proteome</keyword>
<gene>
    <name evidence="4" type="ordered locus">MexAM1_META1p1250</name>
</gene>
<accession>C5AYJ8</accession>
<organism evidence="4 5">
    <name type="scientific">Methylorubrum extorquens (strain ATCC 14718 / DSM 1338 / JCM 2805 / NCIMB 9133 / AM1)</name>
    <name type="common">Methylobacterium extorquens</name>
    <dbReference type="NCBI Taxonomy" id="272630"/>
    <lineage>
        <taxon>Bacteria</taxon>
        <taxon>Pseudomonadati</taxon>
        <taxon>Pseudomonadota</taxon>
        <taxon>Alphaproteobacteria</taxon>
        <taxon>Hyphomicrobiales</taxon>
        <taxon>Methylobacteriaceae</taxon>
        <taxon>Methylorubrum</taxon>
    </lineage>
</organism>
<dbReference type="Gene3D" id="3.30.70.2330">
    <property type="match status" value="1"/>
</dbReference>
<reference evidence="4 5" key="1">
    <citation type="journal article" date="2009" name="PLoS ONE">
        <title>Methylobacterium genome sequences: a reference blueprint to investigate microbial metabolism of C1 compounds from natural and industrial sources.</title>
        <authorList>
            <person name="Vuilleumier S."/>
            <person name="Chistoserdova L."/>
            <person name="Lee M.-C."/>
            <person name="Bringel F."/>
            <person name="Lajus A."/>
            <person name="Zhou Y."/>
            <person name="Gourion B."/>
            <person name="Barbe V."/>
            <person name="Chang J."/>
            <person name="Cruveiller S."/>
            <person name="Dossat C."/>
            <person name="Gillett W."/>
            <person name="Gruffaz C."/>
            <person name="Haugen E."/>
            <person name="Hourcade E."/>
            <person name="Levy R."/>
            <person name="Mangenot S."/>
            <person name="Muller E."/>
            <person name="Nadalig T."/>
            <person name="Pagni M."/>
            <person name="Penny C."/>
            <person name="Peyraud R."/>
            <person name="Robinson D.G."/>
            <person name="Roche D."/>
            <person name="Rouy Z."/>
            <person name="Saenampechek C."/>
            <person name="Salvignol G."/>
            <person name="Vallenet D."/>
            <person name="Wu Z."/>
            <person name="Marx C.J."/>
            <person name="Vorholt J.A."/>
            <person name="Olson M.V."/>
            <person name="Kaul R."/>
            <person name="Weissenbach J."/>
            <person name="Medigue C."/>
            <person name="Lidstrom M.E."/>
        </authorList>
    </citation>
    <scope>NUCLEOTIDE SEQUENCE [LARGE SCALE GENOMIC DNA]</scope>
    <source>
        <strain evidence="5">ATCC 14718 / DSM 1338 / JCM 2805 / NCIMB 9133 / AM1</strain>
    </source>
</reference>
<dbReference type="GO" id="GO:0016818">
    <property type="term" value="F:hydrolase activity, acting on acid anhydrides, in phosphorus-containing anhydrides"/>
    <property type="evidence" value="ECO:0007669"/>
    <property type="project" value="InterPro"/>
</dbReference>
<dbReference type="OrthoDB" id="8006115at2"/>
<dbReference type="EMBL" id="CP001510">
    <property type="protein sequence ID" value="ACS39114.1"/>
    <property type="molecule type" value="Genomic_DNA"/>
</dbReference>
<evidence type="ECO:0000313" key="4">
    <source>
        <dbReference type="EMBL" id="ACS39114.1"/>
    </source>
</evidence>
<evidence type="ECO:0000313" key="5">
    <source>
        <dbReference type="Proteomes" id="UP000009081"/>
    </source>
</evidence>
<evidence type="ECO:0000259" key="3">
    <source>
        <dbReference type="SMART" id="SM00910"/>
    </source>
</evidence>
<dbReference type="InterPro" id="IPR014905">
    <property type="entry name" value="HIRAN"/>
</dbReference>
<dbReference type="GO" id="GO:0008270">
    <property type="term" value="F:zinc ion binding"/>
    <property type="evidence" value="ECO:0007669"/>
    <property type="project" value="InterPro"/>
</dbReference>
<dbReference type="Proteomes" id="UP000009081">
    <property type="component" value="Chromosome"/>
</dbReference>
<proteinExistence type="predicted"/>
<keyword evidence="1" id="KW-0479">Metal-binding</keyword>
<evidence type="ECO:0000256" key="2">
    <source>
        <dbReference type="ARBA" id="ARBA00022801"/>
    </source>
</evidence>
<sequence>MSDLDATPDLRGLDKTDVAVEAACLARGEPWFISEVAGLQFYDYDSRDELTGERVRPEMGDRLHLVRAPENEHDSNAIEIWWRNSVRLGHVPRYTAAQVAPLIDAGAAARAYVYDPGDGEAWSLSVLVVGAAAEPCWARYIEHVAWQSLGPTEADKKRALRLERRSERAVDFNEARRGARLRQAVETLFRAPFDPDLPAIGDTVRTGRLTQAMHCSDKTIARIAAGVGIMVRRYRYHQDQVTVTPELAAALRAWAQAPRGSIRVDRVNIPRLYAERRRDHA</sequence>
<dbReference type="SMART" id="SM00910">
    <property type="entry name" value="HIRAN"/>
    <property type="match status" value="1"/>
</dbReference>
<dbReference type="STRING" id="272630.MexAM1_META1p1250"/>
<dbReference type="GO" id="GO:0003676">
    <property type="term" value="F:nucleic acid binding"/>
    <property type="evidence" value="ECO:0007669"/>
    <property type="project" value="InterPro"/>
</dbReference>
<evidence type="ECO:0000256" key="1">
    <source>
        <dbReference type="ARBA" id="ARBA00022723"/>
    </source>
</evidence>
<dbReference type="KEGG" id="mea:Mex_1p1250"/>
<dbReference type="AlphaFoldDB" id="C5AYJ8"/>
<protein>
    <recommendedName>
        <fullName evidence="3">HIRAN domain-containing protein</fullName>
    </recommendedName>
</protein>
<dbReference type="Pfam" id="PF08797">
    <property type="entry name" value="HIRAN"/>
    <property type="match status" value="1"/>
</dbReference>
<dbReference type="RefSeq" id="WP_012752424.1">
    <property type="nucleotide sequence ID" value="NC_012808.1"/>
</dbReference>